<feature type="transmembrane region" description="Helical" evidence="1">
    <location>
        <begin position="56"/>
        <end position="77"/>
    </location>
</feature>
<keyword evidence="1" id="KW-1133">Transmembrane helix</keyword>
<name>A0A5D0HG81_9FLAO</name>
<keyword evidence="1" id="KW-0812">Transmembrane</keyword>
<dbReference type="InterPro" id="IPR009325">
    <property type="entry name" value="DUF983"/>
</dbReference>
<organism evidence="2 3">
    <name type="scientific">Seonamhaeicola marinus</name>
    <dbReference type="NCBI Taxonomy" id="1912246"/>
    <lineage>
        <taxon>Bacteria</taxon>
        <taxon>Pseudomonadati</taxon>
        <taxon>Bacteroidota</taxon>
        <taxon>Flavobacteriia</taxon>
        <taxon>Flavobacteriales</taxon>
        <taxon>Flavobacteriaceae</taxon>
    </lineage>
</organism>
<comment type="caution">
    <text evidence="2">The sequence shown here is derived from an EMBL/GenBank/DDBJ whole genome shotgun (WGS) entry which is preliminary data.</text>
</comment>
<sequence>MIHGILTNTCPNCKKGKIYEETNIYFNFRKPKMKKGCDTCNFTFDKEPGFFYGAMYVSYALGIIEALLTFLVAYFFFDIGLDLKLLGIISLVLLVMSSFNLRVSRIIWIYLLRGI</sequence>
<evidence type="ECO:0000313" key="2">
    <source>
        <dbReference type="EMBL" id="TYA69940.1"/>
    </source>
</evidence>
<evidence type="ECO:0000313" key="3">
    <source>
        <dbReference type="Proteomes" id="UP000323930"/>
    </source>
</evidence>
<dbReference type="AlphaFoldDB" id="A0A5D0HG81"/>
<dbReference type="EMBL" id="VSDQ01000729">
    <property type="protein sequence ID" value="TYA69940.1"/>
    <property type="molecule type" value="Genomic_DNA"/>
</dbReference>
<dbReference type="Proteomes" id="UP000323930">
    <property type="component" value="Unassembled WGS sequence"/>
</dbReference>
<keyword evidence="3" id="KW-1185">Reference proteome</keyword>
<dbReference type="Pfam" id="PF06170">
    <property type="entry name" value="DUF983"/>
    <property type="match status" value="1"/>
</dbReference>
<keyword evidence="1" id="KW-0472">Membrane</keyword>
<feature type="transmembrane region" description="Helical" evidence="1">
    <location>
        <begin position="83"/>
        <end position="103"/>
    </location>
</feature>
<dbReference type="OrthoDB" id="9790326at2"/>
<gene>
    <name evidence="2" type="ORF">FUA24_21860</name>
</gene>
<proteinExistence type="predicted"/>
<dbReference type="RefSeq" id="WP_148545212.1">
    <property type="nucleotide sequence ID" value="NZ_VSDQ01000729.1"/>
</dbReference>
<protein>
    <submittedName>
        <fullName evidence="2">DUF983 domain-containing protein</fullName>
    </submittedName>
</protein>
<accession>A0A5D0HG81</accession>
<reference evidence="2 3" key="1">
    <citation type="submission" date="2019-08" db="EMBL/GenBank/DDBJ databases">
        <title>Seonamhaeicola sediminis sp. nov., isolated from marine sediment.</title>
        <authorList>
            <person name="Cao W.R."/>
        </authorList>
    </citation>
    <scope>NUCLEOTIDE SEQUENCE [LARGE SCALE GENOMIC DNA]</scope>
    <source>
        <strain evidence="2 3">B011</strain>
    </source>
</reference>
<evidence type="ECO:0000256" key="1">
    <source>
        <dbReference type="SAM" id="Phobius"/>
    </source>
</evidence>